<sequence length="504" mass="55350">MKSCILLILLSAISIKAMGSRARPNKHANKQMNVVFILADDLGWSDTELYGTTKLYKTPNILRLAELGCTFSRAYSNSPLCSPTRASILTGQTPARHGSTQPKHHSKNVVMKAEVVAEVPASQKALPVTTVTRLDTQYPTLGKMMKTAGYTTAHFGKWHLGSEPFSPLEHGFDVDIPHHPGPGPAGSYVAPWKFNNIKANYAGEQIEDRMAEESVKWLNSLPKDKPFYMNYWQFSVHAPFGAKEKLINQYRKVIDPSSEQKSATYAAMVHSLDDAVGTLLDAIDKKGIADNTVIIFISDNGGNIHSRIPADGDAAPTSNAPLRGGKASMCEGGIRVPCIVVWPGVTQAGSRSDEIIQTSDFYPTLLNGLGIALPENHAIDGIDIKPALKGKKLKRDAIFTYFPCLIPVPEWLPPSVSVHSGKWKLIRVFFGGDAGQHDYKLYDLSQDDAELNNLATAKPEQVRALDLLIEEHLADTKAITPKPNPDFDIKLFEPEKLEYALRAK</sequence>
<keyword evidence="10" id="KW-1185">Reference proteome</keyword>
<dbReference type="Gene3D" id="3.40.720.10">
    <property type="entry name" value="Alkaline Phosphatase, subunit A"/>
    <property type="match status" value="1"/>
</dbReference>
<evidence type="ECO:0000256" key="7">
    <source>
        <dbReference type="SAM" id="SignalP"/>
    </source>
</evidence>
<reference evidence="9 10" key="1">
    <citation type="submission" date="2016-12" db="EMBL/GenBank/DDBJ databases">
        <title>Study of bacterial adaptation to deep sea.</title>
        <authorList>
            <person name="Song J."/>
            <person name="Yoshizawa S."/>
            <person name="Kogure K."/>
        </authorList>
    </citation>
    <scope>NUCLEOTIDE SEQUENCE [LARGE SCALE GENOMIC DNA]</scope>
    <source>
        <strain evidence="9 10">SAORIC-165</strain>
    </source>
</reference>
<evidence type="ECO:0000256" key="2">
    <source>
        <dbReference type="ARBA" id="ARBA00008779"/>
    </source>
</evidence>
<dbReference type="PROSITE" id="PS00523">
    <property type="entry name" value="SULFATASE_1"/>
    <property type="match status" value="1"/>
</dbReference>
<dbReference type="Gene3D" id="3.30.1120.10">
    <property type="match status" value="1"/>
</dbReference>
<name>A0A2S7U5N4_9BACT</name>
<feature type="signal peptide" evidence="7">
    <location>
        <begin position="1"/>
        <end position="19"/>
    </location>
</feature>
<organism evidence="9 10">
    <name type="scientific">Rubritalea profundi</name>
    <dbReference type="NCBI Taxonomy" id="1658618"/>
    <lineage>
        <taxon>Bacteria</taxon>
        <taxon>Pseudomonadati</taxon>
        <taxon>Verrucomicrobiota</taxon>
        <taxon>Verrucomicrobiia</taxon>
        <taxon>Verrucomicrobiales</taxon>
        <taxon>Rubritaleaceae</taxon>
        <taxon>Rubritalea</taxon>
    </lineage>
</organism>
<evidence type="ECO:0000256" key="4">
    <source>
        <dbReference type="ARBA" id="ARBA00022729"/>
    </source>
</evidence>
<dbReference type="InterPro" id="IPR050738">
    <property type="entry name" value="Sulfatase"/>
</dbReference>
<evidence type="ECO:0000313" key="9">
    <source>
        <dbReference type="EMBL" id="PQJ30326.1"/>
    </source>
</evidence>
<dbReference type="AlphaFoldDB" id="A0A2S7U5N4"/>
<evidence type="ECO:0000259" key="8">
    <source>
        <dbReference type="Pfam" id="PF00884"/>
    </source>
</evidence>
<accession>A0A2S7U5N4</accession>
<dbReference type="Proteomes" id="UP000239907">
    <property type="component" value="Unassembled WGS sequence"/>
</dbReference>
<dbReference type="Pfam" id="PF00884">
    <property type="entry name" value="Sulfatase"/>
    <property type="match status" value="1"/>
</dbReference>
<feature type="chain" id="PRO_5015454983" evidence="7">
    <location>
        <begin position="20"/>
        <end position="504"/>
    </location>
</feature>
<keyword evidence="5" id="KW-0378">Hydrolase</keyword>
<dbReference type="EMBL" id="MQWA01000001">
    <property type="protein sequence ID" value="PQJ30326.1"/>
    <property type="molecule type" value="Genomic_DNA"/>
</dbReference>
<comment type="caution">
    <text evidence="9">The sequence shown here is derived from an EMBL/GenBank/DDBJ whole genome shotgun (WGS) entry which is preliminary data.</text>
</comment>
<comment type="similarity">
    <text evidence="2">Belongs to the sulfatase family.</text>
</comment>
<dbReference type="GO" id="GO:0046872">
    <property type="term" value="F:metal ion binding"/>
    <property type="evidence" value="ECO:0007669"/>
    <property type="project" value="UniProtKB-KW"/>
</dbReference>
<evidence type="ECO:0000313" key="10">
    <source>
        <dbReference type="Proteomes" id="UP000239907"/>
    </source>
</evidence>
<dbReference type="InterPro" id="IPR017850">
    <property type="entry name" value="Alkaline_phosphatase_core_sf"/>
</dbReference>
<keyword evidence="3" id="KW-0479">Metal-binding</keyword>
<comment type="cofactor">
    <cofactor evidence="1">
        <name>Ca(2+)</name>
        <dbReference type="ChEBI" id="CHEBI:29108"/>
    </cofactor>
</comment>
<evidence type="ECO:0000256" key="3">
    <source>
        <dbReference type="ARBA" id="ARBA00022723"/>
    </source>
</evidence>
<dbReference type="PANTHER" id="PTHR42693:SF42">
    <property type="entry name" value="ARYLSULFATASE G"/>
    <property type="match status" value="1"/>
</dbReference>
<dbReference type="PANTHER" id="PTHR42693">
    <property type="entry name" value="ARYLSULFATASE FAMILY MEMBER"/>
    <property type="match status" value="1"/>
</dbReference>
<keyword evidence="4 7" id="KW-0732">Signal</keyword>
<dbReference type="CDD" id="cd16144">
    <property type="entry name" value="ARS_like"/>
    <property type="match status" value="1"/>
</dbReference>
<dbReference type="GO" id="GO:0004065">
    <property type="term" value="F:arylsulfatase activity"/>
    <property type="evidence" value="ECO:0007669"/>
    <property type="project" value="TreeGrafter"/>
</dbReference>
<proteinExistence type="inferred from homology"/>
<keyword evidence="6" id="KW-0106">Calcium</keyword>
<protein>
    <submittedName>
        <fullName evidence="9">N-acetylgalactosamine 6-sulfate sulfatase</fullName>
    </submittedName>
</protein>
<evidence type="ECO:0000256" key="5">
    <source>
        <dbReference type="ARBA" id="ARBA00022801"/>
    </source>
</evidence>
<evidence type="ECO:0000256" key="6">
    <source>
        <dbReference type="ARBA" id="ARBA00022837"/>
    </source>
</evidence>
<gene>
    <name evidence="9" type="ORF">BSZ32_10020</name>
</gene>
<feature type="domain" description="Sulfatase N-terminal" evidence="8">
    <location>
        <begin position="33"/>
        <end position="370"/>
    </location>
</feature>
<evidence type="ECO:0000256" key="1">
    <source>
        <dbReference type="ARBA" id="ARBA00001913"/>
    </source>
</evidence>
<dbReference type="InterPro" id="IPR000917">
    <property type="entry name" value="Sulfatase_N"/>
</dbReference>
<dbReference type="SUPFAM" id="SSF53649">
    <property type="entry name" value="Alkaline phosphatase-like"/>
    <property type="match status" value="1"/>
</dbReference>
<dbReference type="InterPro" id="IPR024607">
    <property type="entry name" value="Sulfatase_CS"/>
</dbReference>